<dbReference type="InterPro" id="IPR021235">
    <property type="entry name" value="DUF2637"/>
</dbReference>
<dbReference type="Proteomes" id="UP001585080">
    <property type="component" value="Unassembled WGS sequence"/>
</dbReference>
<dbReference type="SUPFAM" id="SSF103473">
    <property type="entry name" value="MFS general substrate transporter"/>
    <property type="match status" value="1"/>
</dbReference>
<reference evidence="3 4" key="1">
    <citation type="submission" date="2024-01" db="EMBL/GenBank/DDBJ databases">
        <title>Genome mining of biosynthetic gene clusters to explore secondary metabolites of Streptomyces sp.</title>
        <authorList>
            <person name="Baig A."/>
            <person name="Ajitkumar Shintre N."/>
            <person name="Kumar H."/>
            <person name="Anbarasu A."/>
            <person name="Ramaiah S."/>
        </authorList>
    </citation>
    <scope>NUCLEOTIDE SEQUENCE [LARGE SCALE GENOMIC DNA]</scope>
    <source>
        <strain evidence="3 4">A57</strain>
    </source>
</reference>
<evidence type="ECO:0000256" key="1">
    <source>
        <dbReference type="SAM" id="MobiDB-lite"/>
    </source>
</evidence>
<evidence type="ECO:0000313" key="4">
    <source>
        <dbReference type="Proteomes" id="UP001585080"/>
    </source>
</evidence>
<organism evidence="3 4">
    <name type="scientific">Streptomyces broussonetiae</name>
    <dbReference type="NCBI Taxonomy" id="2686304"/>
    <lineage>
        <taxon>Bacteria</taxon>
        <taxon>Bacillati</taxon>
        <taxon>Actinomycetota</taxon>
        <taxon>Actinomycetes</taxon>
        <taxon>Kitasatosporales</taxon>
        <taxon>Streptomycetaceae</taxon>
        <taxon>Streptomyces</taxon>
    </lineage>
</organism>
<feature type="compositionally biased region" description="Basic and acidic residues" evidence="1">
    <location>
        <begin position="180"/>
        <end position="197"/>
    </location>
</feature>
<dbReference type="InterPro" id="IPR036259">
    <property type="entry name" value="MFS_trans_sf"/>
</dbReference>
<feature type="compositionally biased region" description="Low complexity" evidence="1">
    <location>
        <begin position="168"/>
        <end position="179"/>
    </location>
</feature>
<feature type="transmembrane region" description="Helical" evidence="2">
    <location>
        <begin position="104"/>
        <end position="127"/>
    </location>
</feature>
<dbReference type="EMBL" id="JAYMRP010000040">
    <property type="protein sequence ID" value="MFB8777149.1"/>
    <property type="molecule type" value="Genomic_DNA"/>
</dbReference>
<keyword evidence="4" id="KW-1185">Reference proteome</keyword>
<accession>A0ABV5EJW3</accession>
<dbReference type="RefSeq" id="WP_376735640.1">
    <property type="nucleotide sequence ID" value="NZ_JAYMRP010000040.1"/>
</dbReference>
<proteinExistence type="predicted"/>
<keyword evidence="2" id="KW-1133">Transmembrane helix</keyword>
<name>A0ABV5EJW3_9ACTN</name>
<feature type="transmembrane region" description="Helical" evidence="2">
    <location>
        <begin position="79"/>
        <end position="98"/>
    </location>
</feature>
<evidence type="ECO:0000256" key="2">
    <source>
        <dbReference type="SAM" id="Phobius"/>
    </source>
</evidence>
<feature type="transmembrane region" description="Helical" evidence="2">
    <location>
        <begin position="46"/>
        <end position="67"/>
    </location>
</feature>
<protein>
    <submittedName>
        <fullName evidence="3">DUF2637 domain-containing protein</fullName>
    </submittedName>
</protein>
<feature type="transmembrane region" description="Helical" evidence="2">
    <location>
        <begin position="12"/>
        <end position="34"/>
    </location>
</feature>
<feature type="region of interest" description="Disordered" evidence="1">
    <location>
        <begin position="153"/>
        <end position="197"/>
    </location>
</feature>
<comment type="caution">
    <text evidence="3">The sequence shown here is derived from an EMBL/GenBank/DDBJ whole genome shotgun (WGS) entry which is preliminary data.</text>
</comment>
<keyword evidence="2" id="KW-0472">Membrane</keyword>
<sequence length="225" mass="24018">MNTAPPLKKERDWWVVAGMTVTALSAAVSSFSGLRALASATGWPDALAWLLPLTVDAYAMTATRVWLSDWTGSDRARRFARWNAVMAIALSLVGNGIWHLVASAVLTVTWPIVILVGAVPPAILGLLSHLAVLRGQIDDGQPTCASPEQMLAGTADASTEPDPKPKEGAGLLSAAQAADASHRAEHNGKPITRDALRKTLRISTKRATELLHELRKEESSITSDE</sequence>
<evidence type="ECO:0000313" key="3">
    <source>
        <dbReference type="EMBL" id="MFB8777149.1"/>
    </source>
</evidence>
<keyword evidence="2" id="KW-0812">Transmembrane</keyword>
<gene>
    <name evidence="3" type="ORF">VSS16_31260</name>
</gene>
<dbReference type="Pfam" id="PF10935">
    <property type="entry name" value="DUF2637"/>
    <property type="match status" value="1"/>
</dbReference>